<dbReference type="Gene3D" id="3.40.50.1820">
    <property type="entry name" value="alpha/beta hydrolase"/>
    <property type="match status" value="1"/>
</dbReference>
<keyword evidence="1" id="KW-0472">Membrane</keyword>
<keyword evidence="5" id="KW-1185">Reference proteome</keyword>
<dbReference type="InterPro" id="IPR029058">
    <property type="entry name" value="AB_hydrolase_fold"/>
</dbReference>
<organism evidence="3">
    <name type="scientific">Hexamita inflata</name>
    <dbReference type="NCBI Taxonomy" id="28002"/>
    <lineage>
        <taxon>Eukaryota</taxon>
        <taxon>Metamonada</taxon>
        <taxon>Diplomonadida</taxon>
        <taxon>Hexamitidae</taxon>
        <taxon>Hexamitinae</taxon>
        <taxon>Hexamita</taxon>
    </lineage>
</organism>
<dbReference type="Proteomes" id="UP001642409">
    <property type="component" value="Unassembled WGS sequence"/>
</dbReference>
<evidence type="ECO:0000313" key="5">
    <source>
        <dbReference type="Proteomes" id="UP001642409"/>
    </source>
</evidence>
<feature type="domain" description="AB hydrolase-1" evidence="2">
    <location>
        <begin position="117"/>
        <end position="234"/>
    </location>
</feature>
<keyword evidence="3" id="KW-0378">Hydrolase</keyword>
<evidence type="ECO:0000313" key="3">
    <source>
        <dbReference type="EMBL" id="CAI9960970.1"/>
    </source>
</evidence>
<proteinExistence type="predicted"/>
<gene>
    <name evidence="4" type="ORF">HINF_LOCUS14100</name>
    <name evidence="3" type="ORF">HINF_LOCUS48615</name>
</gene>
<sequence>MYTQNSQPLITDVVEDADQSKKQYQQKQYKCCKKYFTCSAITLGAFGALFSILVFVQAAISTDNNYNSVNLGYHYDFISKADHGEHNKNISMNMNCTGNANGYSTILFEIGNSSSILDVIALQEYISQHRRRMCIYDRGGFGKSDFPVTPVYAGNRIFRDTYNMLVDSGEDLSYGLTLIGHQNGGEHAQIFAQLYPELVRGLGLLDAYPDYLELHMKPVFNWTSSQMQRERNRVRSLGASTNLSARFLC</sequence>
<keyword evidence="1" id="KW-0812">Transmembrane</keyword>
<dbReference type="SUPFAM" id="SSF53474">
    <property type="entry name" value="alpha/beta-Hydrolases"/>
    <property type="match status" value="1"/>
</dbReference>
<evidence type="ECO:0000259" key="2">
    <source>
        <dbReference type="Pfam" id="PF00561"/>
    </source>
</evidence>
<keyword evidence="1" id="KW-1133">Transmembrane helix</keyword>
<dbReference type="EMBL" id="CAXDID020000033">
    <property type="protein sequence ID" value="CAL5995575.1"/>
    <property type="molecule type" value="Genomic_DNA"/>
</dbReference>
<accession>A0AA86UJP9</accession>
<dbReference type="GO" id="GO:0016787">
    <property type="term" value="F:hydrolase activity"/>
    <property type="evidence" value="ECO:0007669"/>
    <property type="project" value="UniProtKB-KW"/>
</dbReference>
<dbReference type="Pfam" id="PF00561">
    <property type="entry name" value="Abhydrolase_1"/>
    <property type="match status" value="1"/>
</dbReference>
<feature type="transmembrane region" description="Helical" evidence="1">
    <location>
        <begin position="35"/>
        <end position="60"/>
    </location>
</feature>
<protein>
    <submittedName>
        <fullName evidence="3">Alpha/beta hydrolase fold-containing protein</fullName>
    </submittedName>
    <submittedName>
        <fullName evidence="4">Alpha/beta_hydrolase fold-containing protein</fullName>
    </submittedName>
</protein>
<comment type="caution">
    <text evidence="3">The sequence shown here is derived from an EMBL/GenBank/DDBJ whole genome shotgun (WGS) entry which is preliminary data.</text>
</comment>
<evidence type="ECO:0000313" key="4">
    <source>
        <dbReference type="EMBL" id="CAL5995575.1"/>
    </source>
</evidence>
<dbReference type="InterPro" id="IPR000073">
    <property type="entry name" value="AB_hydrolase_1"/>
</dbReference>
<dbReference type="EMBL" id="CATOUU010000937">
    <property type="protein sequence ID" value="CAI9960970.1"/>
    <property type="molecule type" value="Genomic_DNA"/>
</dbReference>
<name>A0AA86UJP9_9EUKA</name>
<reference evidence="3" key="1">
    <citation type="submission" date="2023-06" db="EMBL/GenBank/DDBJ databases">
        <authorList>
            <person name="Kurt Z."/>
        </authorList>
    </citation>
    <scope>NUCLEOTIDE SEQUENCE</scope>
</reference>
<reference evidence="4 5" key="2">
    <citation type="submission" date="2024-07" db="EMBL/GenBank/DDBJ databases">
        <authorList>
            <person name="Akdeniz Z."/>
        </authorList>
    </citation>
    <scope>NUCLEOTIDE SEQUENCE [LARGE SCALE GENOMIC DNA]</scope>
</reference>
<dbReference type="AlphaFoldDB" id="A0AA86UJP9"/>
<evidence type="ECO:0000256" key="1">
    <source>
        <dbReference type="SAM" id="Phobius"/>
    </source>
</evidence>